<dbReference type="Gene3D" id="3.90.640.20">
    <property type="entry name" value="Heat-shock cognate protein, ATPase"/>
    <property type="match status" value="1"/>
</dbReference>
<organism evidence="3 4">
    <name type="scientific">Acetivibrio clariflavus (strain DSM 19732 / NBRC 101661 / EBR45)</name>
    <name type="common">Clostridium clariflavum</name>
    <dbReference type="NCBI Taxonomy" id="720554"/>
    <lineage>
        <taxon>Bacteria</taxon>
        <taxon>Bacillati</taxon>
        <taxon>Bacillota</taxon>
        <taxon>Clostridia</taxon>
        <taxon>Eubacteriales</taxon>
        <taxon>Oscillospiraceae</taxon>
        <taxon>Acetivibrio</taxon>
    </lineage>
</organism>
<proteinExistence type="predicted"/>
<dbReference type="AlphaFoldDB" id="G8LUE8"/>
<dbReference type="Proteomes" id="UP000005435">
    <property type="component" value="Chromosome"/>
</dbReference>
<reference evidence="3 4" key="2">
    <citation type="journal article" date="2012" name="Stand. Genomic Sci.">
        <title>Complete Genome Sequence of Clostridium clariflavum DSM 19732.</title>
        <authorList>
            <person name="Izquierdo J.A."/>
            <person name="Goodwin L."/>
            <person name="Davenport K.W."/>
            <person name="Teshima H."/>
            <person name="Bruce D."/>
            <person name="Detter C."/>
            <person name="Tapia R."/>
            <person name="Han S."/>
            <person name="Land M."/>
            <person name="Hauser L."/>
            <person name="Jeffries C.D."/>
            <person name="Han J."/>
            <person name="Pitluck S."/>
            <person name="Nolan M."/>
            <person name="Chen A."/>
            <person name="Huntemann M."/>
            <person name="Mavromatis K."/>
            <person name="Mikhailova N."/>
            <person name="Liolios K."/>
            <person name="Woyke T."/>
            <person name="Lynd L.R."/>
        </authorList>
    </citation>
    <scope>NUCLEOTIDE SEQUENCE [LARGE SCALE GENOMIC DNA]</scope>
    <source>
        <strain evidence="4">DSM 19732 / NBRC 101661 / EBR45</strain>
    </source>
</reference>
<keyword evidence="1" id="KW-0732">Signal</keyword>
<evidence type="ECO:0000259" key="2">
    <source>
        <dbReference type="Pfam" id="PF13739"/>
    </source>
</evidence>
<protein>
    <submittedName>
        <fullName evidence="3">Valyl-tRNA synthetase</fullName>
    </submittedName>
</protein>
<dbReference type="HOGENOM" id="CLU_1159537_0_0_9"/>
<dbReference type="Gene3D" id="3.30.565.40">
    <property type="entry name" value="Fervidobacterium nodosum Rt17-B1 like"/>
    <property type="match status" value="1"/>
</dbReference>
<keyword evidence="4" id="KW-1185">Reference proteome</keyword>
<keyword evidence="3" id="KW-0030">Aminoacyl-tRNA synthetase</keyword>
<sequence length="256" mass="29327" precursor="true">MKKLVVALLMLALVFSGCSNNESKLNNDYVIKEVIEDNTKEGFESVIKYPKVSNMYDSEIEAKINDAIMERIEKYKEVAFGLGEAVDEKSEDQLKIEQVLNVSYEVTFRSKYVLSIKLILENYIINFEEPDEIIDSLNFDLRTGSKINLQDVIKNTSKLNSLFLTKVQESGVKLQQEIKSIEASSGFYIKESGLVLFVQTVPYTTPDVGPLEFEIPYEDIKNIIKNKKFFEKEPASVSMNEYNNIINERIKLQSID</sequence>
<accession>G8LUE8</accession>
<dbReference type="OrthoDB" id="1707591at2"/>
<dbReference type="EMBL" id="CP003065">
    <property type="protein sequence ID" value="AEV70596.1"/>
    <property type="molecule type" value="Genomic_DNA"/>
</dbReference>
<reference evidence="4" key="1">
    <citation type="submission" date="2011-12" db="EMBL/GenBank/DDBJ databases">
        <title>Complete sequence of Clostridium clariflavum DSM 19732.</title>
        <authorList>
            <consortium name="US DOE Joint Genome Institute"/>
            <person name="Lucas S."/>
            <person name="Han J."/>
            <person name="Lapidus A."/>
            <person name="Cheng J.-F."/>
            <person name="Goodwin L."/>
            <person name="Pitluck S."/>
            <person name="Peters L."/>
            <person name="Teshima H."/>
            <person name="Detter J.C."/>
            <person name="Han C."/>
            <person name="Tapia R."/>
            <person name="Land M."/>
            <person name="Hauser L."/>
            <person name="Kyrpides N."/>
            <person name="Ivanova N."/>
            <person name="Pagani I."/>
            <person name="Kitzmiller T."/>
            <person name="Lynd L."/>
            <person name="Izquierdo J."/>
            <person name="Woyke T."/>
        </authorList>
    </citation>
    <scope>NUCLEOTIDE SEQUENCE [LARGE SCALE GENOMIC DNA]</scope>
    <source>
        <strain evidence="4">DSM 19732 / NBRC 101661 / EBR45</strain>
    </source>
</reference>
<dbReference type="RefSeq" id="WP_014257091.1">
    <property type="nucleotide sequence ID" value="NC_016627.1"/>
</dbReference>
<evidence type="ECO:0000313" key="3">
    <source>
        <dbReference type="EMBL" id="AEV70596.1"/>
    </source>
</evidence>
<feature type="signal peptide" evidence="1">
    <location>
        <begin position="1"/>
        <end position="21"/>
    </location>
</feature>
<dbReference type="InterPro" id="IPR037126">
    <property type="entry name" value="PdaC/RsiV-like_sf"/>
</dbReference>
<dbReference type="InterPro" id="IPR025303">
    <property type="entry name" value="PdaC"/>
</dbReference>
<dbReference type="eggNOG" id="COG5513">
    <property type="taxonomic scope" value="Bacteria"/>
</dbReference>
<dbReference type="GO" id="GO:0004812">
    <property type="term" value="F:aminoacyl-tRNA ligase activity"/>
    <property type="evidence" value="ECO:0007669"/>
    <property type="project" value="UniProtKB-KW"/>
</dbReference>
<name>G8LUE8_ACECE</name>
<feature type="chain" id="PRO_5003511500" evidence="1">
    <location>
        <begin position="22"/>
        <end position="256"/>
    </location>
</feature>
<evidence type="ECO:0000256" key="1">
    <source>
        <dbReference type="SAM" id="SignalP"/>
    </source>
</evidence>
<dbReference type="STRING" id="720554.Clocl_4166"/>
<dbReference type="PROSITE" id="PS51257">
    <property type="entry name" value="PROKAR_LIPOPROTEIN"/>
    <property type="match status" value="1"/>
</dbReference>
<evidence type="ECO:0000313" key="4">
    <source>
        <dbReference type="Proteomes" id="UP000005435"/>
    </source>
</evidence>
<dbReference type="KEGG" id="ccl:Clocl_4166"/>
<keyword evidence="3" id="KW-0436">Ligase</keyword>
<gene>
    <name evidence="3" type="ordered locus">Clocl_4166</name>
</gene>
<dbReference type="Pfam" id="PF13739">
    <property type="entry name" value="PdaC"/>
    <property type="match status" value="1"/>
</dbReference>
<feature type="domain" description="Deacetylase PdaC" evidence="2">
    <location>
        <begin position="38"/>
        <end position="118"/>
    </location>
</feature>